<protein>
    <submittedName>
        <fullName evidence="2">Uncharacterized protein LOC108632722</fullName>
    </submittedName>
</protein>
<evidence type="ECO:0000313" key="1">
    <source>
        <dbReference type="Proteomes" id="UP000694925"/>
    </source>
</evidence>
<reference evidence="2" key="1">
    <citation type="submission" date="2025-08" db="UniProtKB">
        <authorList>
            <consortium name="RefSeq"/>
        </authorList>
    </citation>
    <scope>IDENTIFICATION</scope>
    <source>
        <tissue evidence="2">Whole body</tissue>
    </source>
</reference>
<sequence>MCFYLNYEIWKTETDNTIKQLYQVSSRMKEQLLEASEVQGTMLQSQKESLKMQNQLLDHGKELGTVLRSSSESVNIMVKDFNDKESLISTTWMYRKIALSLCAITLFCTYYYYKDEHVENYKALKRIEHKLNSIQEVTAVSTNHRYYTRLQVKRLKAETNKEIKE</sequence>
<dbReference type="KEGG" id="ccal:108632722"/>
<keyword evidence="1" id="KW-1185">Reference proteome</keyword>
<evidence type="ECO:0000313" key="2">
    <source>
        <dbReference type="RefSeq" id="XP_026666497.1"/>
    </source>
</evidence>
<proteinExistence type="predicted"/>
<dbReference type="Proteomes" id="UP000694925">
    <property type="component" value="Unplaced"/>
</dbReference>
<gene>
    <name evidence="2" type="primary">LOC108632722</name>
</gene>
<dbReference type="RefSeq" id="XP_026666497.1">
    <property type="nucleotide sequence ID" value="XM_026810696.1"/>
</dbReference>
<accession>A0AAJ7RVI9</accession>
<name>A0AAJ7RVI9_9HYME</name>
<dbReference type="AlphaFoldDB" id="A0AAJ7RVI9"/>
<organism evidence="1 2">
    <name type="scientific">Ceratina calcarata</name>
    <dbReference type="NCBI Taxonomy" id="156304"/>
    <lineage>
        <taxon>Eukaryota</taxon>
        <taxon>Metazoa</taxon>
        <taxon>Ecdysozoa</taxon>
        <taxon>Arthropoda</taxon>
        <taxon>Hexapoda</taxon>
        <taxon>Insecta</taxon>
        <taxon>Pterygota</taxon>
        <taxon>Neoptera</taxon>
        <taxon>Endopterygota</taxon>
        <taxon>Hymenoptera</taxon>
        <taxon>Apocrita</taxon>
        <taxon>Aculeata</taxon>
        <taxon>Apoidea</taxon>
        <taxon>Anthophila</taxon>
        <taxon>Apidae</taxon>
        <taxon>Ceratina</taxon>
        <taxon>Zadontomerus</taxon>
    </lineage>
</organism>
<dbReference type="GeneID" id="108632722"/>